<proteinExistence type="predicted"/>
<reference evidence="2" key="1">
    <citation type="submission" date="2023-08" db="EMBL/GenBank/DDBJ databases">
        <authorList>
            <person name="Audoor S."/>
            <person name="Bilcke G."/>
        </authorList>
    </citation>
    <scope>NUCLEOTIDE SEQUENCE</scope>
</reference>
<evidence type="ECO:0000313" key="3">
    <source>
        <dbReference type="Proteomes" id="UP001295423"/>
    </source>
</evidence>
<feature type="region of interest" description="Disordered" evidence="1">
    <location>
        <begin position="1"/>
        <end position="94"/>
    </location>
</feature>
<accession>A0AAD2CGX0</accession>
<dbReference type="EMBL" id="CAKOGP040000335">
    <property type="protein sequence ID" value="CAJ1934464.1"/>
    <property type="molecule type" value="Genomic_DNA"/>
</dbReference>
<organism evidence="2 3">
    <name type="scientific">Cylindrotheca closterium</name>
    <dbReference type="NCBI Taxonomy" id="2856"/>
    <lineage>
        <taxon>Eukaryota</taxon>
        <taxon>Sar</taxon>
        <taxon>Stramenopiles</taxon>
        <taxon>Ochrophyta</taxon>
        <taxon>Bacillariophyta</taxon>
        <taxon>Bacillariophyceae</taxon>
        <taxon>Bacillariophycidae</taxon>
        <taxon>Bacillariales</taxon>
        <taxon>Bacillariaceae</taxon>
        <taxon>Cylindrotheca</taxon>
    </lineage>
</organism>
<feature type="compositionally biased region" description="Low complexity" evidence="1">
    <location>
        <begin position="44"/>
        <end position="70"/>
    </location>
</feature>
<gene>
    <name evidence="2" type="ORF">CYCCA115_LOCUS3804</name>
</gene>
<protein>
    <submittedName>
        <fullName evidence="2">Uncharacterized protein</fullName>
    </submittedName>
</protein>
<feature type="compositionally biased region" description="Basic and acidic residues" evidence="1">
    <location>
        <begin position="141"/>
        <end position="172"/>
    </location>
</feature>
<dbReference type="AlphaFoldDB" id="A0AAD2CGX0"/>
<name>A0AAD2CGX0_9STRA</name>
<feature type="region of interest" description="Disordered" evidence="1">
    <location>
        <begin position="141"/>
        <end position="173"/>
    </location>
</feature>
<evidence type="ECO:0000313" key="2">
    <source>
        <dbReference type="EMBL" id="CAJ1934464.1"/>
    </source>
</evidence>
<comment type="caution">
    <text evidence="2">The sequence shown here is derived from an EMBL/GenBank/DDBJ whole genome shotgun (WGS) entry which is preliminary data.</text>
</comment>
<sequence length="236" mass="26113">MADHHEAAFLSGSSHSSFSSSGSSSCGKISPHPSSLGLRRSTMDLSDLDSSSGLLSQKVSPSRHFSSSSSQMPCSGATTSTKQEPYSARKLPSRQKYEVKPKYHRGIEAIVQDTFLDTLQVIDVTTAFSNLLSKFFDKKKRDGESRSTDDAAHATIKNNERSNDAEETKSDDTYSPCQIHIANTCSDGDWDHFADFQDRIDEEVITFTPFATAQHKSKAKLDTLDEMEEEDECFSF</sequence>
<dbReference type="Proteomes" id="UP001295423">
    <property type="component" value="Unassembled WGS sequence"/>
</dbReference>
<feature type="compositionally biased region" description="Low complexity" evidence="1">
    <location>
        <begin position="11"/>
        <end position="30"/>
    </location>
</feature>
<evidence type="ECO:0000256" key="1">
    <source>
        <dbReference type="SAM" id="MobiDB-lite"/>
    </source>
</evidence>
<feature type="compositionally biased region" description="Polar residues" evidence="1">
    <location>
        <begin position="71"/>
        <end position="84"/>
    </location>
</feature>
<keyword evidence="3" id="KW-1185">Reference proteome</keyword>